<organism evidence="1 2">
    <name type="scientific">Gongylonema pulchrum</name>
    <dbReference type="NCBI Taxonomy" id="637853"/>
    <lineage>
        <taxon>Eukaryota</taxon>
        <taxon>Metazoa</taxon>
        <taxon>Ecdysozoa</taxon>
        <taxon>Nematoda</taxon>
        <taxon>Chromadorea</taxon>
        <taxon>Rhabditida</taxon>
        <taxon>Spirurina</taxon>
        <taxon>Spiruromorpha</taxon>
        <taxon>Spiruroidea</taxon>
        <taxon>Gongylonematidae</taxon>
        <taxon>Gongylonema</taxon>
    </lineage>
</organism>
<protein>
    <submittedName>
        <fullName evidence="1">Uncharacterized protein</fullName>
    </submittedName>
</protein>
<sequence length="97" mass="11052">MVLSIELRHAADWSGNVLNCLMQTWSRFIPGLGYLVHWPRLSGYSPVLLKQFGFGDALKVCDPFQFQNLPNGVVSLFHYATRNEKKELVDKGAPRFL</sequence>
<accession>A0A3P6SC26</accession>
<proteinExistence type="predicted"/>
<reference evidence="1 2" key="1">
    <citation type="submission" date="2018-11" db="EMBL/GenBank/DDBJ databases">
        <authorList>
            <consortium name="Pathogen Informatics"/>
        </authorList>
    </citation>
    <scope>NUCLEOTIDE SEQUENCE [LARGE SCALE GENOMIC DNA]</scope>
</reference>
<name>A0A3P6SC26_9BILA</name>
<evidence type="ECO:0000313" key="1">
    <source>
        <dbReference type="EMBL" id="VDK66903.1"/>
    </source>
</evidence>
<dbReference type="AlphaFoldDB" id="A0A3P6SC26"/>
<gene>
    <name evidence="1" type="ORF">GPUH_LOCUS8990</name>
</gene>
<dbReference type="Proteomes" id="UP000271098">
    <property type="component" value="Unassembled WGS sequence"/>
</dbReference>
<keyword evidence="2" id="KW-1185">Reference proteome</keyword>
<evidence type="ECO:0000313" key="2">
    <source>
        <dbReference type="Proteomes" id="UP000271098"/>
    </source>
</evidence>
<dbReference type="EMBL" id="UYRT01027935">
    <property type="protein sequence ID" value="VDK66903.1"/>
    <property type="molecule type" value="Genomic_DNA"/>
</dbReference>